<feature type="transmembrane region" description="Helical" evidence="1">
    <location>
        <begin position="290"/>
        <end position="309"/>
    </location>
</feature>
<feature type="transmembrane region" description="Helical" evidence="1">
    <location>
        <begin position="185"/>
        <end position="201"/>
    </location>
</feature>
<name>A0A916S1D2_9BACT</name>
<keyword evidence="1" id="KW-0472">Membrane</keyword>
<dbReference type="Pfam" id="PF01757">
    <property type="entry name" value="Acyl_transf_3"/>
    <property type="match status" value="1"/>
</dbReference>
<dbReference type="InterPro" id="IPR050879">
    <property type="entry name" value="Acyltransferase_3"/>
</dbReference>
<feature type="transmembrane region" description="Helical" evidence="1">
    <location>
        <begin position="123"/>
        <end position="142"/>
    </location>
</feature>
<feature type="transmembrane region" description="Helical" evidence="1">
    <location>
        <begin position="213"/>
        <end position="234"/>
    </location>
</feature>
<dbReference type="Proteomes" id="UP000648801">
    <property type="component" value="Unassembled WGS sequence"/>
</dbReference>
<keyword evidence="4" id="KW-1185">Reference proteome</keyword>
<feature type="transmembrane region" description="Helical" evidence="1">
    <location>
        <begin position="264"/>
        <end position="283"/>
    </location>
</feature>
<keyword evidence="1" id="KW-0812">Transmembrane</keyword>
<dbReference type="AlphaFoldDB" id="A0A916S1D2"/>
<evidence type="ECO:0000259" key="2">
    <source>
        <dbReference type="Pfam" id="PF01757"/>
    </source>
</evidence>
<organism evidence="3 4">
    <name type="scientific">Edaphobacter acidisoli</name>
    <dbReference type="NCBI Taxonomy" id="2040573"/>
    <lineage>
        <taxon>Bacteria</taxon>
        <taxon>Pseudomonadati</taxon>
        <taxon>Acidobacteriota</taxon>
        <taxon>Terriglobia</taxon>
        <taxon>Terriglobales</taxon>
        <taxon>Acidobacteriaceae</taxon>
        <taxon>Edaphobacter</taxon>
    </lineage>
</organism>
<evidence type="ECO:0000256" key="1">
    <source>
        <dbReference type="SAM" id="Phobius"/>
    </source>
</evidence>
<keyword evidence="1" id="KW-1133">Transmembrane helix</keyword>
<reference evidence="3" key="2">
    <citation type="submission" date="2020-09" db="EMBL/GenBank/DDBJ databases">
        <authorList>
            <person name="Sun Q."/>
            <person name="Zhou Y."/>
        </authorList>
    </citation>
    <scope>NUCLEOTIDE SEQUENCE</scope>
    <source>
        <strain evidence="3">CGMCC 1.15447</strain>
    </source>
</reference>
<dbReference type="InterPro" id="IPR002656">
    <property type="entry name" value="Acyl_transf_3_dom"/>
</dbReference>
<reference evidence="3" key="1">
    <citation type="journal article" date="2014" name="Int. J. Syst. Evol. Microbiol.">
        <title>Complete genome sequence of Corynebacterium casei LMG S-19264T (=DSM 44701T), isolated from a smear-ripened cheese.</title>
        <authorList>
            <consortium name="US DOE Joint Genome Institute (JGI-PGF)"/>
            <person name="Walter F."/>
            <person name="Albersmeier A."/>
            <person name="Kalinowski J."/>
            <person name="Ruckert C."/>
        </authorList>
    </citation>
    <scope>NUCLEOTIDE SEQUENCE</scope>
    <source>
        <strain evidence="3">CGMCC 1.15447</strain>
    </source>
</reference>
<feature type="domain" description="Acyltransferase 3" evidence="2">
    <location>
        <begin position="15"/>
        <end position="339"/>
    </location>
</feature>
<evidence type="ECO:0000313" key="4">
    <source>
        <dbReference type="Proteomes" id="UP000648801"/>
    </source>
</evidence>
<dbReference type="GO" id="GO:0016020">
    <property type="term" value="C:membrane"/>
    <property type="evidence" value="ECO:0007669"/>
    <property type="project" value="TreeGrafter"/>
</dbReference>
<dbReference type="GO" id="GO:0016747">
    <property type="term" value="F:acyltransferase activity, transferring groups other than amino-acyl groups"/>
    <property type="evidence" value="ECO:0007669"/>
    <property type="project" value="InterPro"/>
</dbReference>
<feature type="transmembrane region" description="Helical" evidence="1">
    <location>
        <begin position="241"/>
        <end position="258"/>
    </location>
</feature>
<dbReference type="EMBL" id="BMJB01000003">
    <property type="protein sequence ID" value="GGA77618.1"/>
    <property type="molecule type" value="Genomic_DNA"/>
</dbReference>
<proteinExistence type="predicted"/>
<comment type="caution">
    <text evidence="3">The sequence shown here is derived from an EMBL/GenBank/DDBJ whole genome shotgun (WGS) entry which is preliminary data.</text>
</comment>
<accession>A0A916S1D2</accession>
<gene>
    <name evidence="3" type="ORF">GCM10011507_31080</name>
</gene>
<feature type="transmembrane region" description="Helical" evidence="1">
    <location>
        <begin position="329"/>
        <end position="352"/>
    </location>
</feature>
<protein>
    <recommendedName>
        <fullName evidence="2">Acyltransferase 3 domain-containing protein</fullName>
    </recommendedName>
</protein>
<sequence length="379" mass="42925">MDSLRRVTTSGRYIPEIDGLRFVAIASVLLYHLEKMSNITCGTCVSNGGSNPIFFVLLHMGRGVPIFFAISGLVLGLPFAQQHITGGPKVGLKAYFLRRVTRLEPPYIINLLMRFPLVVALKHLPVMEVLPHLLASLLYLHWLMYGVHPLVHPPSWSLEVEVQFYVLAPLLAVLFFPRPKWARRLLLVGLIVGFGAVAAHIPEHPESRYTLSLAWSVQYFLAGLLMADGYITVLPRIRSSWWWDVVGVPLWYVVFSMSDREAGYWMPALLVVLFISAFRGKLLNRFFRNAFVATVGGMCYSIYLTHSLVMDGCYWVFGRVHFLTGFARLYGAGVVIGLPMVLMVGTVFYVLIERPCMDREWPRKLGRYLRERFAIGVAS</sequence>
<dbReference type="GO" id="GO:0009103">
    <property type="term" value="P:lipopolysaccharide biosynthetic process"/>
    <property type="evidence" value="ECO:0007669"/>
    <property type="project" value="TreeGrafter"/>
</dbReference>
<dbReference type="PANTHER" id="PTHR23028:SF53">
    <property type="entry name" value="ACYL_TRANSF_3 DOMAIN-CONTAINING PROTEIN"/>
    <property type="match status" value="1"/>
</dbReference>
<dbReference type="PANTHER" id="PTHR23028">
    <property type="entry name" value="ACETYLTRANSFERASE"/>
    <property type="match status" value="1"/>
</dbReference>
<evidence type="ECO:0000313" key="3">
    <source>
        <dbReference type="EMBL" id="GGA77618.1"/>
    </source>
</evidence>
<feature type="transmembrane region" description="Helical" evidence="1">
    <location>
        <begin position="162"/>
        <end position="178"/>
    </location>
</feature>